<dbReference type="PROSITE" id="PS50106">
    <property type="entry name" value="PDZ"/>
    <property type="match status" value="1"/>
</dbReference>
<dbReference type="Pfam" id="PF00373">
    <property type="entry name" value="FERM_M"/>
    <property type="match status" value="1"/>
</dbReference>
<name>A0A8R1YEQ6_PRIPA</name>
<feature type="region of interest" description="Disordered" evidence="1">
    <location>
        <begin position="679"/>
        <end position="722"/>
    </location>
</feature>
<dbReference type="InterPro" id="IPR035963">
    <property type="entry name" value="FERM_2"/>
</dbReference>
<dbReference type="GO" id="GO:0005737">
    <property type="term" value="C:cytoplasm"/>
    <property type="evidence" value="ECO:0000318"/>
    <property type="project" value="GO_Central"/>
</dbReference>
<dbReference type="InterPro" id="IPR001202">
    <property type="entry name" value="WW_dom"/>
</dbReference>
<feature type="domain" description="FERM" evidence="3">
    <location>
        <begin position="215"/>
        <end position="560"/>
    </location>
</feature>
<dbReference type="SMART" id="SM00456">
    <property type="entry name" value="WW"/>
    <property type="match status" value="1"/>
</dbReference>
<evidence type="ECO:0000259" key="2">
    <source>
        <dbReference type="PROSITE" id="PS50020"/>
    </source>
</evidence>
<dbReference type="SMART" id="SM00228">
    <property type="entry name" value="PDZ"/>
    <property type="match status" value="1"/>
</dbReference>
<dbReference type="PANTHER" id="PTHR46221">
    <property type="entry name" value="FERM AND PDZ DOMAIN-CONTAINING PROTEIN FAMILY MEMBER"/>
    <property type="match status" value="1"/>
</dbReference>
<dbReference type="InterPro" id="IPR019748">
    <property type="entry name" value="FERM_central"/>
</dbReference>
<dbReference type="OrthoDB" id="5859304at2759"/>
<evidence type="ECO:0000259" key="4">
    <source>
        <dbReference type="PROSITE" id="PS50106"/>
    </source>
</evidence>
<dbReference type="SUPFAM" id="SSF47031">
    <property type="entry name" value="Second domain of FERM"/>
    <property type="match status" value="1"/>
</dbReference>
<dbReference type="GO" id="GO:0007165">
    <property type="term" value="P:signal transduction"/>
    <property type="evidence" value="ECO:0000318"/>
    <property type="project" value="GO_Central"/>
</dbReference>
<organism evidence="5 6">
    <name type="scientific">Pristionchus pacificus</name>
    <name type="common">Parasitic nematode worm</name>
    <dbReference type="NCBI Taxonomy" id="54126"/>
    <lineage>
        <taxon>Eukaryota</taxon>
        <taxon>Metazoa</taxon>
        <taxon>Ecdysozoa</taxon>
        <taxon>Nematoda</taxon>
        <taxon>Chromadorea</taxon>
        <taxon>Rhabditida</taxon>
        <taxon>Rhabditina</taxon>
        <taxon>Diplogasteromorpha</taxon>
        <taxon>Diplogasteroidea</taxon>
        <taxon>Neodiplogasteridae</taxon>
        <taxon>Pristionchus</taxon>
    </lineage>
</organism>
<evidence type="ECO:0000259" key="3">
    <source>
        <dbReference type="PROSITE" id="PS50057"/>
    </source>
</evidence>
<dbReference type="Gene3D" id="3.10.20.90">
    <property type="entry name" value="Phosphatidylinositol 3-kinase Catalytic Subunit, Chain A, domain 1"/>
    <property type="match status" value="1"/>
</dbReference>
<dbReference type="Pfam" id="PF21989">
    <property type="entry name" value="RA_2"/>
    <property type="match status" value="1"/>
</dbReference>
<dbReference type="InterPro" id="IPR019749">
    <property type="entry name" value="Band_41_domain"/>
</dbReference>
<dbReference type="Pfam" id="PF00595">
    <property type="entry name" value="PDZ"/>
    <property type="match status" value="1"/>
</dbReference>
<dbReference type="InterPro" id="IPR036020">
    <property type="entry name" value="WW_dom_sf"/>
</dbReference>
<dbReference type="SUPFAM" id="SSF54236">
    <property type="entry name" value="Ubiquitin-like"/>
    <property type="match status" value="1"/>
</dbReference>
<evidence type="ECO:0000256" key="1">
    <source>
        <dbReference type="SAM" id="MobiDB-lite"/>
    </source>
</evidence>
<dbReference type="InterPro" id="IPR000299">
    <property type="entry name" value="FERM_domain"/>
</dbReference>
<dbReference type="Pfam" id="PF00397">
    <property type="entry name" value="WW"/>
    <property type="match status" value="1"/>
</dbReference>
<dbReference type="AlphaFoldDB" id="A0A8R1YEQ6"/>
<dbReference type="SMART" id="SM00295">
    <property type="entry name" value="B41"/>
    <property type="match status" value="1"/>
</dbReference>
<reference evidence="6" key="1">
    <citation type="journal article" date="2008" name="Nat. Genet.">
        <title>The Pristionchus pacificus genome provides a unique perspective on nematode lifestyle and parasitism.</title>
        <authorList>
            <person name="Dieterich C."/>
            <person name="Clifton S.W."/>
            <person name="Schuster L.N."/>
            <person name="Chinwalla A."/>
            <person name="Delehaunty K."/>
            <person name="Dinkelacker I."/>
            <person name="Fulton L."/>
            <person name="Fulton R."/>
            <person name="Godfrey J."/>
            <person name="Minx P."/>
            <person name="Mitreva M."/>
            <person name="Roeseler W."/>
            <person name="Tian H."/>
            <person name="Witte H."/>
            <person name="Yang S.P."/>
            <person name="Wilson R.K."/>
            <person name="Sommer R.J."/>
        </authorList>
    </citation>
    <scope>NUCLEOTIDE SEQUENCE [LARGE SCALE GENOMIC DNA]</scope>
    <source>
        <strain evidence="6">PS312</strain>
    </source>
</reference>
<dbReference type="InterPro" id="IPR036034">
    <property type="entry name" value="PDZ_sf"/>
</dbReference>
<protein>
    <submittedName>
        <fullName evidence="5">Frm-8</fullName>
    </submittedName>
</protein>
<dbReference type="InterPro" id="IPR029071">
    <property type="entry name" value="Ubiquitin-like_domsf"/>
</dbReference>
<dbReference type="Proteomes" id="UP000005239">
    <property type="component" value="Unassembled WGS sequence"/>
</dbReference>
<dbReference type="CDD" id="cd14473">
    <property type="entry name" value="FERM_B-lobe"/>
    <property type="match status" value="1"/>
</dbReference>
<feature type="compositionally biased region" description="Polar residues" evidence="1">
    <location>
        <begin position="694"/>
        <end position="707"/>
    </location>
</feature>
<gene>
    <name evidence="5" type="primary">WBGene00104942</name>
</gene>
<dbReference type="SUPFAM" id="SSF51045">
    <property type="entry name" value="WW domain"/>
    <property type="match status" value="1"/>
</dbReference>
<sequence length="1102" mass="122390">VMSTLDVSSIVNDDDYHSKEETIVGECELCTLIDQRCFYIHHGSRSTHWEPPWARWRCSLGLPYGWEQAIDQQGRLYYLDHINERSSYRDPRSPNISSGLRRVVLERDESVGYGFVAAGSNAFVVQFVSPGGPSDGLLFPNDRIVSVNGENVEKESKDSVVAKIRSSLRSITLHVEQMSSSVSSPRRGARVRFTDKVSVSSPDTPIAGFPPSIPNVLRVFLENGQTRSFKYDAATTVKDVCSSLCDKLQLISRRHFCLGLEYSIGNRSSKLTLLEGNVTLQELASSRASSSTRCVFRFAFVPPDPYALYLEDPRSFEYFYSQCLNDVVCGRFAFDMRYEACIRMAALHMQQISMDSHLTKEGRVSLSRMEKELGLGTFLPTILLENVKRSEIRKHIRFYLKKDRMAGHQSACTPRVCSQSIGTEEPSQSSMTSASVDGPILIRLKYIQILSHLPSFGCRSFSVTFRDSQVDMMMQVDPRSGIVVRNCGKTVNGGAHPSISIAFHIISSICVQRASETISTFILRLNNDTHQGLHFLVENNELSELVIHIQGYFELQVGRPLPCDYSKESGEENSDHPPPYASVHTVFPSGWNYAAESSPGEKIFDLRQRVPSYETASNFAQSETNSPSFNHSDLTRLLEEEEVHPINGGIGTIDIVPQEVIEKPRLLLRATDSLHCKNSRRLHSRENGSPLLQRPTTGDNGTLCSLATDSSDTEDSSISENCTQPVHDSLSYSFGLSSPDACPSSLSIDSYLKHNTCQLPQLDSILLLFPDKICTDREIIDLTSPVEESTPLPARHQLTPHQDHRRRVRFVSPLLTTRRHPIADSAPSSTDSALSSLRLGRSETFPVSTSLLHHESVTMKAEDVREFLQRSNSVCDEEEISCASRLLSGGTNNVRRMSLKEYSGLEPRSRDFSLSPWKQPSSPSSLLSSFSSRRRRCLSTECPSPLAPIPPSPGNDLNDSPAPDIVSITARLEMLRLRLSEDKDKENEAIKDEDKARLLEATRSLSVVSKRLVRECSLAHGLDESLTASAEAVVCAAEKCLARISTVFHAQLLIAKVDQVLTSLIHSLPYFTAPSPSSIDSLRSSTSLAASLSQLIQTVVSL</sequence>
<feature type="domain" description="WW" evidence="2">
    <location>
        <begin position="60"/>
        <end position="93"/>
    </location>
</feature>
<evidence type="ECO:0000313" key="5">
    <source>
        <dbReference type="EnsemblMetazoa" id="PPA15388.1"/>
    </source>
</evidence>
<dbReference type="Gene3D" id="2.20.70.10">
    <property type="match status" value="1"/>
</dbReference>
<feature type="domain" description="PDZ" evidence="4">
    <location>
        <begin position="102"/>
        <end position="179"/>
    </location>
</feature>
<dbReference type="InterPro" id="IPR001478">
    <property type="entry name" value="PDZ"/>
</dbReference>
<dbReference type="Gene3D" id="2.30.42.10">
    <property type="match status" value="1"/>
</dbReference>
<dbReference type="EnsemblMetazoa" id="PPA15388.1">
    <property type="protein sequence ID" value="PPA15388.1"/>
    <property type="gene ID" value="WBGene00104942"/>
</dbReference>
<dbReference type="Gene3D" id="1.20.80.10">
    <property type="match status" value="1"/>
</dbReference>
<reference evidence="5" key="2">
    <citation type="submission" date="2022-06" db="UniProtKB">
        <authorList>
            <consortium name="EnsemblMetazoa"/>
        </authorList>
    </citation>
    <scope>IDENTIFICATION</scope>
    <source>
        <strain evidence="5">PS312</strain>
    </source>
</reference>
<evidence type="ECO:0000313" key="6">
    <source>
        <dbReference type="Proteomes" id="UP000005239"/>
    </source>
</evidence>
<keyword evidence="6" id="KW-1185">Reference proteome</keyword>
<proteinExistence type="predicted"/>
<dbReference type="CDD" id="cd00201">
    <property type="entry name" value="WW"/>
    <property type="match status" value="1"/>
</dbReference>
<dbReference type="PANTHER" id="PTHR46221:SF3">
    <property type="entry name" value="FERM AND PDZ DOMAIN-CONTAINING PROTEIN 4"/>
    <property type="match status" value="1"/>
</dbReference>
<accession>A0A8R1YEQ6</accession>
<dbReference type="InterPro" id="IPR014352">
    <property type="entry name" value="FERM/acyl-CoA-bd_prot_sf"/>
</dbReference>
<feature type="compositionally biased region" description="Low complexity" evidence="1">
    <location>
        <begin position="913"/>
        <end position="929"/>
    </location>
</feature>
<dbReference type="PROSITE" id="PS50020">
    <property type="entry name" value="WW_DOMAIN_2"/>
    <property type="match status" value="1"/>
</dbReference>
<dbReference type="PROSITE" id="PS50057">
    <property type="entry name" value="FERM_3"/>
    <property type="match status" value="1"/>
</dbReference>
<feature type="region of interest" description="Disordered" evidence="1">
    <location>
        <begin position="905"/>
        <end position="929"/>
    </location>
</feature>
<dbReference type="SUPFAM" id="SSF50156">
    <property type="entry name" value="PDZ domain-like"/>
    <property type="match status" value="1"/>
</dbReference>